<dbReference type="CDD" id="cd02136">
    <property type="entry name" value="PnbA_NfnB-like"/>
    <property type="match status" value="1"/>
</dbReference>
<dbReference type="SUPFAM" id="SSF55469">
    <property type="entry name" value="FMN-dependent nitroreductase-like"/>
    <property type="match status" value="1"/>
</dbReference>
<keyword evidence="3" id="KW-0285">Flavoprotein</keyword>
<evidence type="ECO:0000313" key="8">
    <source>
        <dbReference type="EMBL" id="CAB4656579.1"/>
    </source>
</evidence>
<evidence type="ECO:0000256" key="3">
    <source>
        <dbReference type="ARBA" id="ARBA00022630"/>
    </source>
</evidence>
<dbReference type="PANTHER" id="PTHR43673">
    <property type="entry name" value="NAD(P)H NITROREDUCTASE YDGI-RELATED"/>
    <property type="match status" value="1"/>
</dbReference>
<sequence length="229" mass="25224">MYFPTEQAQSLSEAVNSRHSCRSFRSTPIPNDQIRQIFTLAQQTPSWCNTQPWQVQFLTGAATRDFASELTRHSASDPSGNPDLQFPAEYVGEFGQRRRSSGRALFAAVGLARDDLAGRARQSALNYEFFGAPHVAIISVPKSLNDYALVDAGGYVSTLMLIATSFGLGTIAQASIARYSPFVRDYFRMNEQQRVVCAVSFGYADETNPANAFRTDRSSIDDVVIGLSQ</sequence>
<evidence type="ECO:0000259" key="6">
    <source>
        <dbReference type="Pfam" id="PF00881"/>
    </source>
</evidence>
<feature type="domain" description="Nitroreductase" evidence="6">
    <location>
        <begin position="16"/>
        <end position="203"/>
    </location>
</feature>
<reference evidence="8" key="1">
    <citation type="submission" date="2020-05" db="EMBL/GenBank/DDBJ databases">
        <authorList>
            <person name="Chiriac C."/>
            <person name="Salcher M."/>
            <person name="Ghai R."/>
            <person name="Kavagutti S V."/>
        </authorList>
    </citation>
    <scope>NUCLEOTIDE SEQUENCE</scope>
</reference>
<dbReference type="Gene3D" id="3.40.109.10">
    <property type="entry name" value="NADH Oxidase"/>
    <property type="match status" value="1"/>
</dbReference>
<name>A0A6J6L822_9ZZZZ</name>
<evidence type="ECO:0000256" key="1">
    <source>
        <dbReference type="ARBA" id="ARBA00001917"/>
    </source>
</evidence>
<protein>
    <submittedName>
        <fullName evidence="8">Unannotated protein</fullName>
    </submittedName>
</protein>
<dbReference type="EMBL" id="CAEZVB010000007">
    <property type="protein sequence ID" value="CAB4614989.1"/>
    <property type="molecule type" value="Genomic_DNA"/>
</dbReference>
<evidence type="ECO:0000313" key="7">
    <source>
        <dbReference type="EMBL" id="CAB4614989.1"/>
    </source>
</evidence>
<keyword evidence="5" id="KW-0560">Oxidoreductase</keyword>
<dbReference type="InterPro" id="IPR029479">
    <property type="entry name" value="Nitroreductase"/>
</dbReference>
<evidence type="ECO:0000256" key="5">
    <source>
        <dbReference type="ARBA" id="ARBA00023002"/>
    </source>
</evidence>
<gene>
    <name evidence="7" type="ORF">UFOPK1908_00311</name>
    <name evidence="8" type="ORF">UFOPK2282_00261</name>
</gene>
<accession>A0A6J6L822</accession>
<dbReference type="InterPro" id="IPR000415">
    <property type="entry name" value="Nitroreductase-like"/>
</dbReference>
<evidence type="ECO:0000256" key="4">
    <source>
        <dbReference type="ARBA" id="ARBA00022643"/>
    </source>
</evidence>
<proteinExistence type="inferred from homology"/>
<dbReference type="GO" id="GO:0016491">
    <property type="term" value="F:oxidoreductase activity"/>
    <property type="evidence" value="ECO:0007669"/>
    <property type="project" value="UniProtKB-KW"/>
</dbReference>
<comment type="similarity">
    <text evidence="2">Belongs to the nitroreductase family.</text>
</comment>
<dbReference type="EMBL" id="CAEZWR010000018">
    <property type="protein sequence ID" value="CAB4656579.1"/>
    <property type="molecule type" value="Genomic_DNA"/>
</dbReference>
<evidence type="ECO:0000256" key="2">
    <source>
        <dbReference type="ARBA" id="ARBA00007118"/>
    </source>
</evidence>
<comment type="cofactor">
    <cofactor evidence="1">
        <name>FMN</name>
        <dbReference type="ChEBI" id="CHEBI:58210"/>
    </cofactor>
</comment>
<dbReference type="PANTHER" id="PTHR43673:SF2">
    <property type="entry name" value="NITROREDUCTASE"/>
    <property type="match status" value="1"/>
</dbReference>
<dbReference type="Pfam" id="PF00881">
    <property type="entry name" value="Nitroreductase"/>
    <property type="match status" value="1"/>
</dbReference>
<keyword evidence="4" id="KW-0288">FMN</keyword>
<dbReference type="AlphaFoldDB" id="A0A6J6L822"/>
<organism evidence="8">
    <name type="scientific">freshwater metagenome</name>
    <dbReference type="NCBI Taxonomy" id="449393"/>
    <lineage>
        <taxon>unclassified sequences</taxon>
        <taxon>metagenomes</taxon>
        <taxon>ecological metagenomes</taxon>
    </lineage>
</organism>